<dbReference type="GeneID" id="20346670"/>
<dbReference type="eggNOG" id="ENOG502RKK9">
    <property type="taxonomic scope" value="Eukaryota"/>
</dbReference>
<reference evidence="3" key="4">
    <citation type="journal article" date="2015" name="G3 (Bethesda)">
        <title>Genome sequences of three phytopathogenic species of the Magnaporthaceae family of fungi.</title>
        <authorList>
            <person name="Okagaki L.H."/>
            <person name="Nunes C.C."/>
            <person name="Sailsbery J."/>
            <person name="Clay B."/>
            <person name="Brown D."/>
            <person name="John T."/>
            <person name="Oh Y."/>
            <person name="Young N."/>
            <person name="Fitzgerald M."/>
            <person name="Haas B.J."/>
            <person name="Zeng Q."/>
            <person name="Young S."/>
            <person name="Adiconis X."/>
            <person name="Fan L."/>
            <person name="Levin J.Z."/>
            <person name="Mitchell T.K."/>
            <person name="Okubara P.A."/>
            <person name="Farman M.L."/>
            <person name="Kohn L.M."/>
            <person name="Birren B."/>
            <person name="Ma L.-J."/>
            <person name="Dean R.A."/>
        </authorList>
    </citation>
    <scope>NUCLEOTIDE SEQUENCE</scope>
    <source>
        <strain evidence="3">R3-111a-1</strain>
    </source>
</reference>
<reference evidence="2" key="3">
    <citation type="submission" date="2010-09" db="EMBL/GenBank/DDBJ databases">
        <title>Annotation of Gaeumannomyces graminis var. tritici R3-111a-1.</title>
        <authorList>
            <consortium name="The Broad Institute Genome Sequencing Platform"/>
            <person name="Ma L.-J."/>
            <person name="Dead R."/>
            <person name="Young S.K."/>
            <person name="Zeng Q."/>
            <person name="Gargeya S."/>
            <person name="Fitzgerald M."/>
            <person name="Haas B."/>
            <person name="Abouelleil A."/>
            <person name="Alvarado L."/>
            <person name="Arachchi H.M."/>
            <person name="Berlin A."/>
            <person name="Brown A."/>
            <person name="Chapman S.B."/>
            <person name="Chen Z."/>
            <person name="Dunbar C."/>
            <person name="Freedman E."/>
            <person name="Gearin G."/>
            <person name="Gellesch M."/>
            <person name="Goldberg J."/>
            <person name="Griggs A."/>
            <person name="Gujja S."/>
            <person name="Heiman D."/>
            <person name="Howarth C."/>
            <person name="Larson L."/>
            <person name="Lui A."/>
            <person name="MacDonald P.J.P."/>
            <person name="Mehta T."/>
            <person name="Montmayeur A."/>
            <person name="Murphy C."/>
            <person name="Neiman D."/>
            <person name="Pearson M."/>
            <person name="Priest M."/>
            <person name="Roberts A."/>
            <person name="Saif S."/>
            <person name="Shea T."/>
            <person name="Shenoy N."/>
            <person name="Sisk P."/>
            <person name="Stolte C."/>
            <person name="Sykes S."/>
            <person name="Yandava C."/>
            <person name="Wortman J."/>
            <person name="Nusbaum C."/>
            <person name="Birren B."/>
        </authorList>
    </citation>
    <scope>NUCLEOTIDE SEQUENCE</scope>
    <source>
        <strain evidence="2">R3-111a-1</strain>
    </source>
</reference>
<keyword evidence="4" id="KW-1185">Reference proteome</keyword>
<dbReference type="EnsemblFungi" id="EJT76291">
    <property type="protein sequence ID" value="EJT76291"/>
    <property type="gene ID" value="GGTG_06212"/>
</dbReference>
<evidence type="ECO:0000313" key="3">
    <source>
        <dbReference type="EnsemblFungi" id="EJT76291"/>
    </source>
</evidence>
<dbReference type="OrthoDB" id="426882at2759"/>
<protein>
    <submittedName>
        <fullName evidence="2 3">Uncharacterized protein</fullName>
    </submittedName>
</protein>
<sequence>MPFGGLGVDGEAGGHFPQPQTPRRGEEALFQKATWGLVYRGARSSDAVFPGDPRRPVRPEAMGESLILMPHRAIATAMSDAMGHFWEALFLMADVEKAERRGSNYRFWSFSPHASAQTRCQATVVAQNESFSVNGSRLVVFPDVRSKDAEMLYQNMTIPDAGLDRFLSIGHSSVPRLFFFNLSTPGLWRNVSIVTAISLPLEGQGSVLYGCVSTTKWIWADLKTTPNKTMTTRLATNLDEMMTTGSDTAIDKMTAARPGPLPLGWEVGNFHRVLIEKQYADLIDVPIGPSTDTTIFQRLATAAGLAGPGGAASRSAVTTLGHVETLVNMLLAMGLSNSASDADTKPRLTNPDGKWCWTCSGSGPSSESSS</sequence>
<dbReference type="Proteomes" id="UP000006039">
    <property type="component" value="Unassembled WGS sequence"/>
</dbReference>
<dbReference type="VEuPathDB" id="FungiDB:GGTG_06212"/>
<evidence type="ECO:0000256" key="1">
    <source>
        <dbReference type="SAM" id="MobiDB-lite"/>
    </source>
</evidence>
<dbReference type="AlphaFoldDB" id="J3NY58"/>
<accession>J3NY58</accession>
<proteinExistence type="predicted"/>
<evidence type="ECO:0000313" key="4">
    <source>
        <dbReference type="Proteomes" id="UP000006039"/>
    </source>
</evidence>
<dbReference type="HOGENOM" id="CLU_748109_0_0_1"/>
<name>J3NY58_GAET3</name>
<evidence type="ECO:0000313" key="2">
    <source>
        <dbReference type="EMBL" id="EJT76291.1"/>
    </source>
</evidence>
<reference evidence="4" key="1">
    <citation type="submission" date="2010-07" db="EMBL/GenBank/DDBJ databases">
        <title>The genome sequence of Gaeumannomyces graminis var. tritici strain R3-111a-1.</title>
        <authorList>
            <consortium name="The Broad Institute Genome Sequencing Platform"/>
            <person name="Ma L.-J."/>
            <person name="Dead R."/>
            <person name="Young S."/>
            <person name="Zeng Q."/>
            <person name="Koehrsen M."/>
            <person name="Alvarado L."/>
            <person name="Berlin A."/>
            <person name="Chapman S.B."/>
            <person name="Chen Z."/>
            <person name="Freedman E."/>
            <person name="Gellesch M."/>
            <person name="Goldberg J."/>
            <person name="Griggs A."/>
            <person name="Gujja S."/>
            <person name="Heilman E.R."/>
            <person name="Heiman D."/>
            <person name="Hepburn T."/>
            <person name="Howarth C."/>
            <person name="Jen D."/>
            <person name="Larson L."/>
            <person name="Mehta T."/>
            <person name="Neiman D."/>
            <person name="Pearson M."/>
            <person name="Roberts A."/>
            <person name="Saif S."/>
            <person name="Shea T."/>
            <person name="Shenoy N."/>
            <person name="Sisk P."/>
            <person name="Stolte C."/>
            <person name="Sykes S."/>
            <person name="Walk T."/>
            <person name="White J."/>
            <person name="Yandava C."/>
            <person name="Haas B."/>
            <person name="Nusbaum C."/>
            <person name="Birren B."/>
        </authorList>
    </citation>
    <scope>NUCLEOTIDE SEQUENCE [LARGE SCALE GENOMIC DNA]</scope>
    <source>
        <strain evidence="4">R3-111a-1</strain>
    </source>
</reference>
<reference evidence="2" key="2">
    <citation type="submission" date="2010-07" db="EMBL/GenBank/DDBJ databases">
        <authorList>
            <consortium name="The Broad Institute Genome Sequencing Platform"/>
            <consortium name="Broad Institute Genome Sequencing Center for Infectious Disease"/>
            <person name="Ma L.-J."/>
            <person name="Dead R."/>
            <person name="Young S."/>
            <person name="Zeng Q."/>
            <person name="Koehrsen M."/>
            <person name="Alvarado L."/>
            <person name="Berlin A."/>
            <person name="Chapman S.B."/>
            <person name="Chen Z."/>
            <person name="Freedman E."/>
            <person name="Gellesch M."/>
            <person name="Goldberg J."/>
            <person name="Griggs A."/>
            <person name="Gujja S."/>
            <person name="Heilman E.R."/>
            <person name="Heiman D."/>
            <person name="Hepburn T."/>
            <person name="Howarth C."/>
            <person name="Jen D."/>
            <person name="Larson L."/>
            <person name="Mehta T."/>
            <person name="Neiman D."/>
            <person name="Pearson M."/>
            <person name="Roberts A."/>
            <person name="Saif S."/>
            <person name="Shea T."/>
            <person name="Shenoy N."/>
            <person name="Sisk P."/>
            <person name="Stolte C."/>
            <person name="Sykes S."/>
            <person name="Walk T."/>
            <person name="White J."/>
            <person name="Yandava C."/>
            <person name="Haas B."/>
            <person name="Nusbaum C."/>
            <person name="Birren B."/>
        </authorList>
    </citation>
    <scope>NUCLEOTIDE SEQUENCE</scope>
    <source>
        <strain evidence="2">R3-111a-1</strain>
    </source>
</reference>
<organism evidence="2">
    <name type="scientific">Gaeumannomyces tritici (strain R3-111a-1)</name>
    <name type="common">Wheat and barley take-all root rot fungus</name>
    <name type="synonym">Gaeumannomyces graminis var. tritici</name>
    <dbReference type="NCBI Taxonomy" id="644352"/>
    <lineage>
        <taxon>Eukaryota</taxon>
        <taxon>Fungi</taxon>
        <taxon>Dikarya</taxon>
        <taxon>Ascomycota</taxon>
        <taxon>Pezizomycotina</taxon>
        <taxon>Sordariomycetes</taxon>
        <taxon>Sordariomycetidae</taxon>
        <taxon>Magnaporthales</taxon>
        <taxon>Magnaporthaceae</taxon>
        <taxon>Gaeumannomyces</taxon>
    </lineage>
</organism>
<dbReference type="EMBL" id="GL385397">
    <property type="protein sequence ID" value="EJT76291.1"/>
    <property type="molecule type" value="Genomic_DNA"/>
</dbReference>
<reference evidence="3" key="5">
    <citation type="submission" date="2018-04" db="UniProtKB">
        <authorList>
            <consortium name="EnsemblFungi"/>
        </authorList>
    </citation>
    <scope>IDENTIFICATION</scope>
    <source>
        <strain evidence="3">R3-111a-1</strain>
    </source>
</reference>
<dbReference type="RefSeq" id="XP_009222291.1">
    <property type="nucleotide sequence ID" value="XM_009224027.1"/>
</dbReference>
<gene>
    <name evidence="3" type="primary">20346670</name>
    <name evidence="2" type="ORF">GGTG_06212</name>
</gene>
<feature type="compositionally biased region" description="Gly residues" evidence="1">
    <location>
        <begin position="1"/>
        <end position="13"/>
    </location>
</feature>
<feature type="region of interest" description="Disordered" evidence="1">
    <location>
        <begin position="1"/>
        <end position="25"/>
    </location>
</feature>